<reference evidence="4" key="1">
    <citation type="journal article" date="2015" name="Chem. Biol.">
        <title>Structure, bioactivity, and resistance mechanism of streptomonomicin, an unusual lasso Peptide from an understudied halophilic actinomycete.</title>
        <authorList>
            <person name="Metelev M."/>
            <person name="Tietz J.I."/>
            <person name="Melby J.O."/>
            <person name="Blair P.M."/>
            <person name="Zhu L."/>
            <person name="Livnat I."/>
            <person name="Severinov K."/>
            <person name="Mitchell D.A."/>
        </authorList>
    </citation>
    <scope>NUCLEOTIDE SEQUENCE [LARGE SCALE GENOMIC DNA]</scope>
    <source>
        <strain evidence="4">YIM 90003</strain>
    </source>
</reference>
<dbReference type="Gene3D" id="3.20.20.100">
    <property type="entry name" value="NADP-dependent oxidoreductase domain"/>
    <property type="match status" value="1"/>
</dbReference>
<keyword evidence="4" id="KW-1185">Reference proteome</keyword>
<name>A0A0C2JBN5_9ACTN</name>
<dbReference type="AlphaFoldDB" id="A0A0C2JBN5"/>
<dbReference type="RefSeq" id="WP_040276901.1">
    <property type="nucleotide sequence ID" value="NZ_JROO01000070.1"/>
</dbReference>
<dbReference type="SUPFAM" id="SSF51430">
    <property type="entry name" value="NAD(P)-linked oxidoreductase"/>
    <property type="match status" value="1"/>
</dbReference>
<feature type="domain" description="NADP-dependent oxidoreductase" evidence="2">
    <location>
        <begin position="16"/>
        <end position="318"/>
    </location>
</feature>
<dbReference type="PANTHER" id="PTHR43364:SF18">
    <property type="entry name" value="OXIDOREDUCTASE"/>
    <property type="match status" value="1"/>
</dbReference>
<dbReference type="Proteomes" id="UP000031675">
    <property type="component" value="Unassembled WGS sequence"/>
</dbReference>
<comment type="caution">
    <text evidence="3">The sequence shown here is derived from an EMBL/GenBank/DDBJ whole genome shotgun (WGS) entry which is preliminary data.</text>
</comment>
<dbReference type="EMBL" id="JROO01000070">
    <property type="protein sequence ID" value="KIH96415.1"/>
    <property type="molecule type" value="Genomic_DNA"/>
</dbReference>
<evidence type="ECO:0000256" key="1">
    <source>
        <dbReference type="ARBA" id="ARBA00023002"/>
    </source>
</evidence>
<dbReference type="STRING" id="183763.LP52_25125"/>
<protein>
    <submittedName>
        <fullName evidence="3">Aldo/keto reductase</fullName>
    </submittedName>
</protein>
<dbReference type="OrthoDB" id="3500708at2"/>
<evidence type="ECO:0000313" key="3">
    <source>
        <dbReference type="EMBL" id="KIH96415.1"/>
    </source>
</evidence>
<dbReference type="CDD" id="cd19091">
    <property type="entry name" value="AKR_PsAKR"/>
    <property type="match status" value="1"/>
</dbReference>
<gene>
    <name evidence="3" type="ORF">LP52_25125</name>
</gene>
<dbReference type="FunFam" id="3.20.20.100:FF:000004">
    <property type="entry name" value="Oxidoreductase, aldo/keto reductase"/>
    <property type="match status" value="1"/>
</dbReference>
<keyword evidence="1" id="KW-0560">Oxidoreductase</keyword>
<dbReference type="GO" id="GO:0005829">
    <property type="term" value="C:cytosol"/>
    <property type="evidence" value="ECO:0007669"/>
    <property type="project" value="UniProtKB-ARBA"/>
</dbReference>
<proteinExistence type="predicted"/>
<dbReference type="InterPro" id="IPR050523">
    <property type="entry name" value="AKR_Detox_Biosynth"/>
</dbReference>
<dbReference type="Pfam" id="PF00248">
    <property type="entry name" value="Aldo_ket_red"/>
    <property type="match status" value="1"/>
</dbReference>
<dbReference type="PANTHER" id="PTHR43364">
    <property type="entry name" value="NADH-SPECIFIC METHYLGLYOXAL REDUCTASE-RELATED"/>
    <property type="match status" value="1"/>
</dbReference>
<dbReference type="InterPro" id="IPR036812">
    <property type="entry name" value="NAD(P)_OxRdtase_dom_sf"/>
</dbReference>
<organism evidence="3 4">
    <name type="scientific">Streptomonospora alba</name>
    <dbReference type="NCBI Taxonomy" id="183763"/>
    <lineage>
        <taxon>Bacteria</taxon>
        <taxon>Bacillati</taxon>
        <taxon>Actinomycetota</taxon>
        <taxon>Actinomycetes</taxon>
        <taxon>Streptosporangiales</taxon>
        <taxon>Nocardiopsidaceae</taxon>
        <taxon>Streptomonospora</taxon>
    </lineage>
</organism>
<evidence type="ECO:0000313" key="4">
    <source>
        <dbReference type="Proteomes" id="UP000031675"/>
    </source>
</evidence>
<dbReference type="GO" id="GO:0016491">
    <property type="term" value="F:oxidoreductase activity"/>
    <property type="evidence" value="ECO:0007669"/>
    <property type="project" value="UniProtKB-KW"/>
</dbReference>
<dbReference type="InterPro" id="IPR023210">
    <property type="entry name" value="NADP_OxRdtase_dom"/>
</dbReference>
<accession>A0A0C2JBN5</accession>
<evidence type="ECO:0000259" key="2">
    <source>
        <dbReference type="Pfam" id="PF00248"/>
    </source>
</evidence>
<sequence>MEYRQLGASGLRVPALSFGAGTFGGSGPLFGAWGDTDAAEARRLVDICLEAGVTLFDTADVYSAGASEEVLGAAVKGRRDEVLLSTKTGLPMGEGPGDAGSSRARLIRACEDALRRLGTDHIDLFQMHAFDAATPVEEVLSALDDLVRAGKVRYVGASNFSGWQLMKSLAVAEHRGRPRYVAHQVYYSLVGRDYEWELMPLGIDQGVGALVWSPLGWGRLTGRVRRGDPLPHGSRLHRTAEFGPPVDDERLYRVVDVLDEIAEETGRTVAQVALNWLLRRPTVSSVIVGARNEAQLRDNLGAVGWTLTSEQAERLDAAGARTAPYPYYPYELQEGFARLNPSPVGAGPGA</sequence>